<evidence type="ECO:0000313" key="2">
    <source>
        <dbReference type="EMBL" id="UYQ72386.1"/>
    </source>
</evidence>
<dbReference type="Pfam" id="PF13483">
    <property type="entry name" value="Lactamase_B_3"/>
    <property type="match status" value="1"/>
</dbReference>
<keyword evidence="3" id="KW-1185">Reference proteome</keyword>
<dbReference type="PANTHER" id="PTHR43546">
    <property type="entry name" value="UPF0173 METAL-DEPENDENT HYDROLASE MJ1163-RELATED"/>
    <property type="match status" value="1"/>
</dbReference>
<dbReference type="InterPro" id="IPR036866">
    <property type="entry name" value="RibonucZ/Hydroxyglut_hydro"/>
</dbReference>
<dbReference type="Proteomes" id="UP001163882">
    <property type="component" value="Chromosome"/>
</dbReference>
<dbReference type="EMBL" id="CP107716">
    <property type="protein sequence ID" value="UYQ72386.1"/>
    <property type="molecule type" value="Genomic_DNA"/>
</dbReference>
<proteinExistence type="predicted"/>
<dbReference type="PANTHER" id="PTHR43546:SF3">
    <property type="entry name" value="UPF0173 METAL-DEPENDENT HYDROLASE MJ1163"/>
    <property type="match status" value="1"/>
</dbReference>
<dbReference type="RefSeq" id="WP_264226019.1">
    <property type="nucleotide sequence ID" value="NZ_CP107716.1"/>
</dbReference>
<protein>
    <submittedName>
        <fullName evidence="2">MBL fold metallo-hydrolase</fullName>
    </submittedName>
</protein>
<evidence type="ECO:0000313" key="3">
    <source>
        <dbReference type="Proteomes" id="UP001163882"/>
    </source>
</evidence>
<feature type="domain" description="Metallo-beta-lactamase" evidence="1">
    <location>
        <begin position="52"/>
        <end position="229"/>
    </location>
</feature>
<name>A0ABY6IPH9_9HYPH</name>
<organism evidence="2 3">
    <name type="scientific">Pelagibacterium flavum</name>
    <dbReference type="NCBI Taxonomy" id="2984530"/>
    <lineage>
        <taxon>Bacteria</taxon>
        <taxon>Pseudomonadati</taxon>
        <taxon>Pseudomonadota</taxon>
        <taxon>Alphaproteobacteria</taxon>
        <taxon>Hyphomicrobiales</taxon>
        <taxon>Devosiaceae</taxon>
        <taxon>Pelagibacterium</taxon>
    </lineage>
</organism>
<dbReference type="InterPro" id="IPR001279">
    <property type="entry name" value="Metallo-B-lactamas"/>
</dbReference>
<sequence length="258" mass="28044">MPINRRQTLGLGLSTLAALGVTTILPRTAFGQQPEGDLYPSDAGDFFIHPISHASLVIETPSGVIYVDPVGGAELYSDLPPPDLILITHEHGDHFDLPTLEALVVEGTEIIANPAVFAMLPEALASNAREMANGDSDSFGDISIEAIPAYNTTEDRLQYHPQGRDNGYILTIGGKRVYIAGDTEDIPEMRALENISVAFVPMNLPFTMSEEQAASGVAAFLPTYVYPYHYRDSDIDLFEQLLMDEAGGGTEVVRGEWY</sequence>
<dbReference type="InterPro" id="IPR050114">
    <property type="entry name" value="UPF0173_UPF0282_UlaG_hydrolase"/>
</dbReference>
<reference evidence="2" key="1">
    <citation type="submission" date="2022-10" db="EMBL/GenBank/DDBJ databases">
        <title>YIM 151497 complete genome.</title>
        <authorList>
            <person name="Chen X."/>
        </authorList>
    </citation>
    <scope>NUCLEOTIDE SEQUENCE</scope>
    <source>
        <strain evidence="2">YIM 151497</strain>
    </source>
</reference>
<dbReference type="SUPFAM" id="SSF56281">
    <property type="entry name" value="Metallo-hydrolase/oxidoreductase"/>
    <property type="match status" value="1"/>
</dbReference>
<gene>
    <name evidence="2" type="ORF">OF122_00925</name>
</gene>
<evidence type="ECO:0000259" key="1">
    <source>
        <dbReference type="SMART" id="SM00849"/>
    </source>
</evidence>
<dbReference type="Gene3D" id="3.60.15.10">
    <property type="entry name" value="Ribonuclease Z/Hydroxyacylglutathione hydrolase-like"/>
    <property type="match status" value="1"/>
</dbReference>
<dbReference type="SMART" id="SM00849">
    <property type="entry name" value="Lactamase_B"/>
    <property type="match status" value="1"/>
</dbReference>
<accession>A0ABY6IPH9</accession>